<feature type="region of interest" description="Disordered" evidence="4">
    <location>
        <begin position="97"/>
        <end position="171"/>
    </location>
</feature>
<dbReference type="EMBL" id="CCYA01000149">
    <property type="protein sequence ID" value="CEH12439.1"/>
    <property type="molecule type" value="Genomic_DNA"/>
</dbReference>
<organism evidence="6 7">
    <name type="scientific">Ceraceosorus bombacis</name>
    <dbReference type="NCBI Taxonomy" id="401625"/>
    <lineage>
        <taxon>Eukaryota</taxon>
        <taxon>Fungi</taxon>
        <taxon>Dikarya</taxon>
        <taxon>Basidiomycota</taxon>
        <taxon>Ustilaginomycotina</taxon>
        <taxon>Exobasidiomycetes</taxon>
        <taxon>Ceraceosorales</taxon>
        <taxon>Ceraceosoraceae</taxon>
        <taxon>Ceraceosorus</taxon>
    </lineage>
</organism>
<evidence type="ECO:0000256" key="3">
    <source>
        <dbReference type="ARBA" id="ARBA00022840"/>
    </source>
</evidence>
<dbReference type="GO" id="GO:0005524">
    <property type="term" value="F:ATP binding"/>
    <property type="evidence" value="ECO:0007669"/>
    <property type="project" value="UniProtKB-KW"/>
</dbReference>
<reference evidence="6 7" key="1">
    <citation type="submission" date="2014-09" db="EMBL/GenBank/DDBJ databases">
        <authorList>
            <person name="Magalhaes I.L.F."/>
            <person name="Oliveira U."/>
            <person name="Santos F.R."/>
            <person name="Vidigal T.H.D.A."/>
            <person name="Brescovit A.D."/>
            <person name="Santos A.J."/>
        </authorList>
    </citation>
    <scope>NUCLEOTIDE SEQUENCE [LARGE SCALE GENOMIC DNA]</scope>
</reference>
<evidence type="ECO:0000259" key="5">
    <source>
        <dbReference type="PROSITE" id="PS50893"/>
    </source>
</evidence>
<sequence length="915" mass="99020">MMTSSEGVASLTSQMPATVLSTIQALKKRETLEAALGDYLQELAARSPTDLDACIKEAHARLEQEVKPLLLDAGAGKKGAATVLKAWLDHGRRMVEHASPQETHQAAVRSSEASSSSTAIPNAAKETHPPRATPAERRKAREEARLAKRGLDANSIDQPDSQVDNGSQPADSLAARVGAISLEGAAGGSDAPGTDGGPIITATSQESRFHTESIVTASKEIDLKDVCLYVEQRQLLVDAHLRIKAGVHYGLIGLNGQGKSTLFRALADNLIPGLPSNVRILLVSQLESENVVLKARQAKIEAEDSALPSVLEVVLRSDAHRLQFESESEDITAVLDKGDMDGIKRVLSAIEFSRACAALEEAQRIAIKRSGARGADARKALIAAERLHEERKLANKNHASLATSARDWLADATVLQDELHQALEEMEASTALSRAMSILHGLGFSDSQISGPFTALSGGWRSRVSLASALLKSTDVLLLDEPVNFLDLPSLLWLEGFIAQCSSAVITVAHDREFLDAVSDELIVLRKERLTYFDGNLTEYERETRRAFKLASKQQDVLDKKRQVVEKSISEATRIARKTGDEKKQKSAAIRQRKLDERWGLEVNAKGHRFKLNRDFGGYHLTARGGPEIDTPDKEVMWKFEDPEPLRFPGSLAHLDHADCGHAKRSVLRDVNLTIEPGDRVALVGPNGHGKTTLVNVVLGRLAPATGTSTHHSRLRWGLYAQHTVASLSTESRTALQYLLDLAASRASSVSGSGATLSEGQARGLLGRMGLPGRFADTMPVNALSGGQKVRCGLLATMWDAPDLVVLDEVTTHLDSDSINALIKALKRYTGAILLVSHDRMAVKRIVEGAPSPISSTSADEDEVSSSEDEDGEEPGVIGRGSAHRGRVYLVENGSCDLLEGGMDEYVRRVERRVR</sequence>
<dbReference type="CDD" id="cd03221">
    <property type="entry name" value="ABCF_EF-3"/>
    <property type="match status" value="1"/>
</dbReference>
<dbReference type="InterPro" id="IPR003439">
    <property type="entry name" value="ABC_transporter-like_ATP-bd"/>
</dbReference>
<feature type="compositionally biased region" description="Acidic residues" evidence="4">
    <location>
        <begin position="859"/>
        <end position="874"/>
    </location>
</feature>
<evidence type="ECO:0000256" key="2">
    <source>
        <dbReference type="ARBA" id="ARBA00022741"/>
    </source>
</evidence>
<dbReference type="PROSITE" id="PS00211">
    <property type="entry name" value="ABC_TRANSPORTER_1"/>
    <property type="match status" value="1"/>
</dbReference>
<dbReference type="GO" id="GO:0003746">
    <property type="term" value="F:translation elongation factor activity"/>
    <property type="evidence" value="ECO:0007669"/>
    <property type="project" value="UniProtKB-KW"/>
</dbReference>
<keyword evidence="1" id="KW-0677">Repeat</keyword>
<dbReference type="SUPFAM" id="SSF52540">
    <property type="entry name" value="P-loop containing nucleoside triphosphate hydrolases"/>
    <property type="match status" value="2"/>
</dbReference>
<protein>
    <submittedName>
        <fullName evidence="6">ATPase component of ABC transporters with duplicated ATPase domains/Translation elongation factor EF-3b</fullName>
    </submittedName>
</protein>
<name>A0A0P1B9T1_9BASI</name>
<dbReference type="AlphaFoldDB" id="A0A0P1B9T1"/>
<keyword evidence="2" id="KW-0547">Nucleotide-binding</keyword>
<evidence type="ECO:0000256" key="1">
    <source>
        <dbReference type="ARBA" id="ARBA00022737"/>
    </source>
</evidence>
<dbReference type="GO" id="GO:0016887">
    <property type="term" value="F:ATP hydrolysis activity"/>
    <property type="evidence" value="ECO:0007669"/>
    <property type="project" value="InterPro"/>
</dbReference>
<dbReference type="PANTHER" id="PTHR19211">
    <property type="entry name" value="ATP-BINDING TRANSPORT PROTEIN-RELATED"/>
    <property type="match status" value="1"/>
</dbReference>
<dbReference type="OrthoDB" id="2110130at2759"/>
<dbReference type="PANTHER" id="PTHR19211:SF135">
    <property type="entry name" value="ATPASE, PUTATIVE (AFU_ORTHOLOGUE AFUA_1G16440)-RELATED"/>
    <property type="match status" value="1"/>
</dbReference>
<keyword evidence="3" id="KW-0067">ATP-binding</keyword>
<feature type="compositionally biased region" description="Basic and acidic residues" evidence="4">
    <location>
        <begin position="125"/>
        <end position="151"/>
    </location>
</feature>
<keyword evidence="6" id="KW-0251">Elongation factor</keyword>
<dbReference type="InterPro" id="IPR017871">
    <property type="entry name" value="ABC_transporter-like_CS"/>
</dbReference>
<accession>A0A0P1B9T1</accession>
<feature type="region of interest" description="Disordered" evidence="4">
    <location>
        <begin position="851"/>
        <end position="881"/>
    </location>
</feature>
<dbReference type="STRING" id="401625.A0A0P1B9T1"/>
<feature type="compositionally biased region" description="Polar residues" evidence="4">
    <location>
        <begin position="155"/>
        <end position="170"/>
    </location>
</feature>
<feature type="domain" description="ABC transporter" evidence="5">
    <location>
        <begin position="221"/>
        <end position="552"/>
    </location>
</feature>
<evidence type="ECO:0000256" key="4">
    <source>
        <dbReference type="SAM" id="MobiDB-lite"/>
    </source>
</evidence>
<keyword evidence="6" id="KW-0648">Protein biosynthesis</keyword>
<dbReference type="Gene3D" id="3.40.50.300">
    <property type="entry name" value="P-loop containing nucleotide triphosphate hydrolases"/>
    <property type="match status" value="2"/>
</dbReference>
<dbReference type="SMART" id="SM00382">
    <property type="entry name" value="AAA"/>
    <property type="match status" value="2"/>
</dbReference>
<evidence type="ECO:0000313" key="6">
    <source>
        <dbReference type="EMBL" id="CEH12439.1"/>
    </source>
</evidence>
<keyword evidence="7" id="KW-1185">Reference proteome</keyword>
<dbReference type="InterPro" id="IPR027417">
    <property type="entry name" value="P-loop_NTPase"/>
</dbReference>
<dbReference type="InterPro" id="IPR003593">
    <property type="entry name" value="AAA+_ATPase"/>
</dbReference>
<dbReference type="Proteomes" id="UP000054845">
    <property type="component" value="Unassembled WGS sequence"/>
</dbReference>
<evidence type="ECO:0000313" key="7">
    <source>
        <dbReference type="Proteomes" id="UP000054845"/>
    </source>
</evidence>
<proteinExistence type="predicted"/>
<feature type="compositionally biased region" description="Low complexity" evidence="4">
    <location>
        <begin position="106"/>
        <end position="119"/>
    </location>
</feature>
<feature type="domain" description="ABC transporter" evidence="5">
    <location>
        <begin position="646"/>
        <end position="880"/>
    </location>
</feature>
<dbReference type="InterPro" id="IPR050611">
    <property type="entry name" value="ABCF"/>
</dbReference>
<dbReference type="PROSITE" id="PS50893">
    <property type="entry name" value="ABC_TRANSPORTER_2"/>
    <property type="match status" value="2"/>
</dbReference>
<dbReference type="Pfam" id="PF00005">
    <property type="entry name" value="ABC_tran"/>
    <property type="match status" value="2"/>
</dbReference>